<dbReference type="PANTHER" id="PTHR36120">
    <property type="entry name" value="FUCOSE ISOMERASE"/>
    <property type="match status" value="1"/>
</dbReference>
<evidence type="ECO:0000313" key="3">
    <source>
        <dbReference type="EMBL" id="GAH86794.1"/>
    </source>
</evidence>
<name>X1K969_9ZZZZ</name>
<dbReference type="AlphaFoldDB" id="X1K969"/>
<evidence type="ECO:0000256" key="2">
    <source>
        <dbReference type="ARBA" id="ARBA00023277"/>
    </source>
</evidence>
<dbReference type="SUPFAM" id="SSF53743">
    <property type="entry name" value="FucI/AraA N-terminal and middle domains"/>
    <property type="match status" value="1"/>
</dbReference>
<evidence type="ECO:0008006" key="4">
    <source>
        <dbReference type="Google" id="ProtNLM"/>
    </source>
</evidence>
<keyword evidence="2" id="KW-0119">Carbohydrate metabolism</keyword>
<accession>X1K969</accession>
<organism evidence="3">
    <name type="scientific">marine sediment metagenome</name>
    <dbReference type="NCBI Taxonomy" id="412755"/>
    <lineage>
        <taxon>unclassified sequences</taxon>
        <taxon>metagenomes</taxon>
        <taxon>ecological metagenomes</taxon>
    </lineage>
</organism>
<protein>
    <recommendedName>
        <fullName evidence="4">Polysaccharide pyruvyl transferase domain-containing protein</fullName>
    </recommendedName>
</protein>
<dbReference type="EMBL" id="BARU01041284">
    <property type="protein sequence ID" value="GAH86794.1"/>
    <property type="molecule type" value="Genomic_DNA"/>
</dbReference>
<dbReference type="GO" id="GO:0016861">
    <property type="term" value="F:intramolecular oxidoreductase activity, interconverting aldoses and ketoses"/>
    <property type="evidence" value="ECO:0007669"/>
    <property type="project" value="InterPro"/>
</dbReference>
<proteinExistence type="predicted"/>
<dbReference type="GO" id="GO:0005737">
    <property type="term" value="C:cytoplasm"/>
    <property type="evidence" value="ECO:0007669"/>
    <property type="project" value="InterPro"/>
</dbReference>
<sequence>MKIGLYNLVSEVHNEGYINQTLKGFITEIEEKLGEKFEDVSLKDFNQKDWFPLIFIKSGGAEGKFEQIFKQVKGPYLLLSGGLHNSLAASLEIASFLKQKRKRVEIIHGDSDYIARRIKELRKIFQVKNKFFSIKLGVIGKPS</sequence>
<keyword evidence="1" id="KW-0413">Isomerase</keyword>
<dbReference type="InterPro" id="IPR009015">
    <property type="entry name" value="Fucose_isomerase_N/cen_sf"/>
</dbReference>
<feature type="non-terminal residue" evidence="3">
    <location>
        <position position="143"/>
    </location>
</feature>
<reference evidence="3" key="1">
    <citation type="journal article" date="2014" name="Front. Microbiol.">
        <title>High frequency of phylogenetically diverse reductive dehalogenase-homologous genes in deep subseafloor sedimentary metagenomes.</title>
        <authorList>
            <person name="Kawai M."/>
            <person name="Futagami T."/>
            <person name="Toyoda A."/>
            <person name="Takaki Y."/>
            <person name="Nishi S."/>
            <person name="Hori S."/>
            <person name="Arai W."/>
            <person name="Tsubouchi T."/>
            <person name="Morono Y."/>
            <person name="Uchiyama I."/>
            <person name="Ito T."/>
            <person name="Fujiyama A."/>
            <person name="Inagaki F."/>
            <person name="Takami H."/>
        </authorList>
    </citation>
    <scope>NUCLEOTIDE SEQUENCE</scope>
    <source>
        <strain evidence="3">Expedition CK06-06</strain>
    </source>
</reference>
<comment type="caution">
    <text evidence="3">The sequence shown here is derived from an EMBL/GenBank/DDBJ whole genome shotgun (WGS) entry which is preliminary data.</text>
</comment>
<dbReference type="GO" id="GO:0005996">
    <property type="term" value="P:monosaccharide metabolic process"/>
    <property type="evidence" value="ECO:0007669"/>
    <property type="project" value="InterPro"/>
</dbReference>
<evidence type="ECO:0000256" key="1">
    <source>
        <dbReference type="ARBA" id="ARBA00023235"/>
    </source>
</evidence>
<dbReference type="PANTHER" id="PTHR36120:SF2">
    <property type="entry name" value="FUCOSE ISOMERASE"/>
    <property type="match status" value="1"/>
</dbReference>
<gene>
    <name evidence="3" type="ORF">S03H2_63683</name>
</gene>